<sequence length="152" mass="17475">MGDRRSNEDHAQQISTSIYVTNFPEHFSFRDLWKACQEYGRVIDAYIPNRRSKSGKRFGFVRFIHIKEVVRLVGNLCTIWMGRLRLHANVARFQRLPLNKTQYVKGTNDGYKSSAGVPSNSKGFSVGKPSYVGVVKQKMEYKQVVEEDSKPL</sequence>
<dbReference type="PANTHER" id="PTHR23147">
    <property type="entry name" value="SERINE/ARGININE RICH SPLICING FACTOR"/>
    <property type="match status" value="1"/>
</dbReference>
<accession>A0A6L2NM48</accession>
<evidence type="ECO:0000256" key="1">
    <source>
        <dbReference type="ARBA" id="ARBA00022664"/>
    </source>
</evidence>
<protein>
    <submittedName>
        <fullName evidence="6">Nucleotide-binding alpha-beta plait domain-containing protein</fullName>
    </submittedName>
</protein>
<dbReference type="Gene3D" id="3.30.70.330">
    <property type="match status" value="1"/>
</dbReference>
<dbReference type="EMBL" id="BKCJ010009525">
    <property type="protein sequence ID" value="GEU87371.1"/>
    <property type="molecule type" value="Genomic_DNA"/>
</dbReference>
<keyword evidence="1" id="KW-0507">mRNA processing</keyword>
<feature type="domain" description="RRM" evidence="5">
    <location>
        <begin position="16"/>
        <end position="103"/>
    </location>
</feature>
<dbReference type="SMART" id="SM00360">
    <property type="entry name" value="RRM"/>
    <property type="match status" value="1"/>
</dbReference>
<dbReference type="InterPro" id="IPR050907">
    <property type="entry name" value="SRSF"/>
</dbReference>
<dbReference type="GO" id="GO:0003723">
    <property type="term" value="F:RNA binding"/>
    <property type="evidence" value="ECO:0007669"/>
    <property type="project" value="UniProtKB-UniRule"/>
</dbReference>
<evidence type="ECO:0000256" key="4">
    <source>
        <dbReference type="PROSITE-ProRule" id="PRU00176"/>
    </source>
</evidence>
<keyword evidence="3" id="KW-0508">mRNA splicing</keyword>
<dbReference type="InterPro" id="IPR012677">
    <property type="entry name" value="Nucleotide-bd_a/b_plait_sf"/>
</dbReference>
<dbReference type="GO" id="GO:0006397">
    <property type="term" value="P:mRNA processing"/>
    <property type="evidence" value="ECO:0007669"/>
    <property type="project" value="UniProtKB-KW"/>
</dbReference>
<comment type="caution">
    <text evidence="6">The sequence shown here is derived from an EMBL/GenBank/DDBJ whole genome shotgun (WGS) entry which is preliminary data.</text>
</comment>
<dbReference type="AlphaFoldDB" id="A0A6L2NM48"/>
<keyword evidence="4" id="KW-0694">RNA-binding</keyword>
<dbReference type="SUPFAM" id="SSF54928">
    <property type="entry name" value="RNA-binding domain, RBD"/>
    <property type="match status" value="1"/>
</dbReference>
<evidence type="ECO:0000256" key="2">
    <source>
        <dbReference type="ARBA" id="ARBA00022728"/>
    </source>
</evidence>
<dbReference type="InterPro" id="IPR000504">
    <property type="entry name" value="RRM_dom"/>
</dbReference>
<evidence type="ECO:0000313" key="6">
    <source>
        <dbReference type="EMBL" id="GEU87371.1"/>
    </source>
</evidence>
<gene>
    <name evidence="6" type="ORF">Tci_059349</name>
</gene>
<dbReference type="CDD" id="cd00590">
    <property type="entry name" value="RRM_SF"/>
    <property type="match status" value="1"/>
</dbReference>
<name>A0A6L2NM48_TANCI</name>
<evidence type="ECO:0000259" key="5">
    <source>
        <dbReference type="PROSITE" id="PS50102"/>
    </source>
</evidence>
<keyword evidence="2" id="KW-0747">Spliceosome</keyword>
<organism evidence="6">
    <name type="scientific">Tanacetum cinerariifolium</name>
    <name type="common">Dalmatian daisy</name>
    <name type="synonym">Chrysanthemum cinerariifolium</name>
    <dbReference type="NCBI Taxonomy" id="118510"/>
    <lineage>
        <taxon>Eukaryota</taxon>
        <taxon>Viridiplantae</taxon>
        <taxon>Streptophyta</taxon>
        <taxon>Embryophyta</taxon>
        <taxon>Tracheophyta</taxon>
        <taxon>Spermatophyta</taxon>
        <taxon>Magnoliopsida</taxon>
        <taxon>eudicotyledons</taxon>
        <taxon>Gunneridae</taxon>
        <taxon>Pentapetalae</taxon>
        <taxon>asterids</taxon>
        <taxon>campanulids</taxon>
        <taxon>Asterales</taxon>
        <taxon>Asteraceae</taxon>
        <taxon>Asteroideae</taxon>
        <taxon>Anthemideae</taxon>
        <taxon>Anthemidinae</taxon>
        <taxon>Tanacetum</taxon>
    </lineage>
</organism>
<dbReference type="GO" id="GO:0008380">
    <property type="term" value="P:RNA splicing"/>
    <property type="evidence" value="ECO:0007669"/>
    <property type="project" value="UniProtKB-KW"/>
</dbReference>
<dbReference type="GO" id="GO:0005681">
    <property type="term" value="C:spliceosomal complex"/>
    <property type="evidence" value="ECO:0007669"/>
    <property type="project" value="UniProtKB-KW"/>
</dbReference>
<evidence type="ECO:0000256" key="3">
    <source>
        <dbReference type="ARBA" id="ARBA00023187"/>
    </source>
</evidence>
<proteinExistence type="predicted"/>
<dbReference type="Pfam" id="PF00076">
    <property type="entry name" value="RRM_1"/>
    <property type="match status" value="1"/>
</dbReference>
<reference evidence="6" key="1">
    <citation type="journal article" date="2019" name="Sci. Rep.">
        <title>Draft genome of Tanacetum cinerariifolium, the natural source of mosquito coil.</title>
        <authorList>
            <person name="Yamashiro T."/>
            <person name="Shiraishi A."/>
            <person name="Satake H."/>
            <person name="Nakayama K."/>
        </authorList>
    </citation>
    <scope>NUCLEOTIDE SEQUENCE</scope>
</reference>
<dbReference type="InterPro" id="IPR035979">
    <property type="entry name" value="RBD_domain_sf"/>
</dbReference>
<dbReference type="PROSITE" id="PS50102">
    <property type="entry name" value="RRM"/>
    <property type="match status" value="1"/>
</dbReference>